<dbReference type="InterPro" id="IPR053917">
    <property type="entry name" value="DUF6979"/>
</dbReference>
<reference evidence="1 2" key="1">
    <citation type="submission" date="2023-09" db="EMBL/GenBank/DDBJ databases">
        <authorList>
            <person name="Qi X."/>
        </authorList>
    </citation>
    <scope>NUCLEOTIDE SEQUENCE [LARGE SCALE GENOMIC DNA]</scope>
    <source>
        <strain evidence="1 2">S1-1</strain>
    </source>
</reference>
<sequence>MTKYSRATRTFAKIAVHAAENLNLQPALSPRESWDISSRHFYPKNVASMVKGSPRATFLSLCELGLIKGVAPGSYTRSVTNKNYAIRAIELLKLDPKLTESQLWSKISFARANNQMDVVKALFSKGYISE</sequence>
<organism evidence="1 2">
    <name type="scientific">Thalassotalea fonticola</name>
    <dbReference type="NCBI Taxonomy" id="3065649"/>
    <lineage>
        <taxon>Bacteria</taxon>
        <taxon>Pseudomonadati</taxon>
        <taxon>Pseudomonadota</taxon>
        <taxon>Gammaproteobacteria</taxon>
        <taxon>Alteromonadales</taxon>
        <taxon>Colwelliaceae</taxon>
        <taxon>Thalassotalea</taxon>
    </lineage>
</organism>
<keyword evidence="2" id="KW-1185">Reference proteome</keyword>
<dbReference type="RefSeq" id="WP_348398253.1">
    <property type="nucleotide sequence ID" value="NZ_CP136600.1"/>
</dbReference>
<dbReference type="Pfam" id="PF22399">
    <property type="entry name" value="DUF6979"/>
    <property type="match status" value="1"/>
</dbReference>
<dbReference type="Proteomes" id="UP001301442">
    <property type="component" value="Chromosome"/>
</dbReference>
<name>A0ABZ0GVM0_9GAMM</name>
<proteinExistence type="predicted"/>
<dbReference type="EMBL" id="CP136600">
    <property type="protein sequence ID" value="WOH39487.1"/>
    <property type="molecule type" value="Genomic_DNA"/>
</dbReference>
<protein>
    <submittedName>
        <fullName evidence="1">Uncharacterized protein</fullName>
    </submittedName>
</protein>
<gene>
    <name evidence="1" type="ORF">RI844_09730</name>
</gene>
<evidence type="ECO:0000313" key="2">
    <source>
        <dbReference type="Proteomes" id="UP001301442"/>
    </source>
</evidence>
<evidence type="ECO:0000313" key="1">
    <source>
        <dbReference type="EMBL" id="WOH39487.1"/>
    </source>
</evidence>
<accession>A0ABZ0GVM0</accession>